<dbReference type="EMBL" id="MHKO01000025">
    <property type="protein sequence ID" value="OGY92257.1"/>
    <property type="molecule type" value="Genomic_DNA"/>
</dbReference>
<dbReference type="Proteomes" id="UP000178109">
    <property type="component" value="Unassembled WGS sequence"/>
</dbReference>
<evidence type="ECO:0000313" key="2">
    <source>
        <dbReference type="EMBL" id="OGY92257.1"/>
    </source>
</evidence>
<organism evidence="2 3">
    <name type="scientific">Candidatus Komeilibacteria bacterium RIFCSPLOWO2_02_FULL_48_11</name>
    <dbReference type="NCBI Taxonomy" id="1798553"/>
    <lineage>
        <taxon>Bacteria</taxon>
        <taxon>Candidatus Komeiliibacteriota</taxon>
    </lineage>
</organism>
<dbReference type="Pfam" id="PF13529">
    <property type="entry name" value="Peptidase_C39_2"/>
    <property type="match status" value="1"/>
</dbReference>
<dbReference type="AlphaFoldDB" id="A0A1G2BVK7"/>
<proteinExistence type="predicted"/>
<dbReference type="InterPro" id="IPR039564">
    <property type="entry name" value="Peptidase_C39-like"/>
</dbReference>
<protein>
    <recommendedName>
        <fullName evidence="1">Peptidase C39-like domain-containing protein</fullName>
    </recommendedName>
</protein>
<sequence>MTRIKQLGLLLILLLLAGGVFFNRVAIKGLILDWQKPELPKAIEYSVIASEAASLADEAKQSQNQDGIAEPVPSIPEGVAREFTPSMPEGLPRNDSIIPLEYNLDVPFQPQAPRADWNLPYQEACEEASLIMAGRFFSGRGLTVDEMDKSIKDLVEWERKRFGYYEDTTVAEVVSIAQEYFNLNASLDYDVSAENIKKHISQNKLVLVPAAGKILPNPYFKNGGPLYHMLVIRGYIQDKFITNDPGTKRGKEFVYKYNDLLNAVHAWPRETGGSKRDVSEAEMLQGEKVMIVVDKRN</sequence>
<comment type="caution">
    <text evidence="2">The sequence shown here is derived from an EMBL/GenBank/DDBJ whole genome shotgun (WGS) entry which is preliminary data.</text>
</comment>
<feature type="domain" description="Peptidase C39-like" evidence="1">
    <location>
        <begin position="104"/>
        <end position="245"/>
    </location>
</feature>
<dbReference type="STRING" id="1798553.A3H70_03385"/>
<accession>A0A1G2BVK7</accession>
<evidence type="ECO:0000313" key="3">
    <source>
        <dbReference type="Proteomes" id="UP000178109"/>
    </source>
</evidence>
<reference evidence="2 3" key="1">
    <citation type="journal article" date="2016" name="Nat. Commun.">
        <title>Thousands of microbial genomes shed light on interconnected biogeochemical processes in an aquifer system.</title>
        <authorList>
            <person name="Anantharaman K."/>
            <person name="Brown C.T."/>
            <person name="Hug L.A."/>
            <person name="Sharon I."/>
            <person name="Castelle C.J."/>
            <person name="Probst A.J."/>
            <person name="Thomas B.C."/>
            <person name="Singh A."/>
            <person name="Wilkins M.J."/>
            <person name="Karaoz U."/>
            <person name="Brodie E.L."/>
            <person name="Williams K.H."/>
            <person name="Hubbard S.S."/>
            <person name="Banfield J.F."/>
        </authorList>
    </citation>
    <scope>NUCLEOTIDE SEQUENCE [LARGE SCALE GENOMIC DNA]</scope>
</reference>
<gene>
    <name evidence="2" type="ORF">A3H70_03385</name>
</gene>
<evidence type="ECO:0000259" key="1">
    <source>
        <dbReference type="Pfam" id="PF13529"/>
    </source>
</evidence>
<name>A0A1G2BVK7_9BACT</name>
<dbReference type="Gene3D" id="3.90.70.10">
    <property type="entry name" value="Cysteine proteinases"/>
    <property type="match status" value="1"/>
</dbReference>